<gene>
    <name evidence="2" type="ORF">MNBD_NITROSPIRAE01-1712</name>
</gene>
<evidence type="ECO:0000313" key="2">
    <source>
        <dbReference type="EMBL" id="VAX26986.1"/>
    </source>
</evidence>
<dbReference type="AlphaFoldDB" id="A0A3B1C902"/>
<dbReference type="SUPFAM" id="SSF47336">
    <property type="entry name" value="ACP-like"/>
    <property type="match status" value="1"/>
</dbReference>
<dbReference type="Gene3D" id="1.10.1200.10">
    <property type="entry name" value="ACP-like"/>
    <property type="match status" value="1"/>
</dbReference>
<organism evidence="2">
    <name type="scientific">hydrothermal vent metagenome</name>
    <dbReference type="NCBI Taxonomy" id="652676"/>
    <lineage>
        <taxon>unclassified sequences</taxon>
        <taxon>metagenomes</taxon>
        <taxon>ecological metagenomes</taxon>
    </lineage>
</organism>
<name>A0A3B1C902_9ZZZZ</name>
<sequence>MKRLKEILADVLEIDEASITDETAPDNVDTWDSMNGLVLVTELETKFNIKFKMEEVTSVKCVGDIKAALRNHGVVFNE</sequence>
<dbReference type="PROSITE" id="PS50075">
    <property type="entry name" value="CARRIER"/>
    <property type="match status" value="1"/>
</dbReference>
<dbReference type="InterPro" id="IPR009081">
    <property type="entry name" value="PP-bd_ACP"/>
</dbReference>
<proteinExistence type="predicted"/>
<dbReference type="Pfam" id="PF00550">
    <property type="entry name" value="PP-binding"/>
    <property type="match status" value="1"/>
</dbReference>
<feature type="domain" description="Carrier" evidence="1">
    <location>
        <begin position="1"/>
        <end position="73"/>
    </location>
</feature>
<protein>
    <recommendedName>
        <fullName evidence="1">Carrier domain-containing protein</fullName>
    </recommendedName>
</protein>
<evidence type="ECO:0000259" key="1">
    <source>
        <dbReference type="PROSITE" id="PS50075"/>
    </source>
</evidence>
<accession>A0A3B1C902</accession>
<dbReference type="EMBL" id="UOGF01000021">
    <property type="protein sequence ID" value="VAX26986.1"/>
    <property type="molecule type" value="Genomic_DNA"/>
</dbReference>
<dbReference type="InterPro" id="IPR036736">
    <property type="entry name" value="ACP-like_sf"/>
</dbReference>
<reference evidence="2" key="1">
    <citation type="submission" date="2018-06" db="EMBL/GenBank/DDBJ databases">
        <authorList>
            <person name="Zhirakovskaya E."/>
        </authorList>
    </citation>
    <scope>NUCLEOTIDE SEQUENCE</scope>
</reference>